<keyword evidence="2" id="KW-0238">DNA-binding</keyword>
<dbReference type="PRINTS" id="PR00930">
    <property type="entry name" value="HIGHMOBLTYIY"/>
</dbReference>
<dbReference type="Pfam" id="PF02178">
    <property type="entry name" value="AT_hook"/>
    <property type="match status" value="6"/>
</dbReference>
<evidence type="ECO:0000256" key="2">
    <source>
        <dbReference type="ARBA" id="ARBA00023125"/>
    </source>
</evidence>
<dbReference type="AlphaFoldDB" id="D4CZ50"/>
<proteinExistence type="predicted"/>
<feature type="compositionally biased region" description="Low complexity" evidence="3">
    <location>
        <begin position="20"/>
        <end position="34"/>
    </location>
</feature>
<dbReference type="GO" id="GO:0005634">
    <property type="term" value="C:nucleus"/>
    <property type="evidence" value="ECO:0007669"/>
    <property type="project" value="InterPro"/>
</dbReference>
<evidence type="ECO:0000313" key="4">
    <source>
        <dbReference type="EMBL" id="EFE45149.1"/>
    </source>
</evidence>
<feature type="compositionally biased region" description="Acidic residues" evidence="3">
    <location>
        <begin position="248"/>
        <end position="258"/>
    </location>
</feature>
<reference evidence="5" key="1">
    <citation type="journal article" date="2011" name="Genome Biol.">
        <title>Comparative and functional genomics provide insights into the pathogenicity of dermatophytic fungi.</title>
        <authorList>
            <person name="Burmester A."/>
            <person name="Shelest E."/>
            <person name="Gloeckner G."/>
            <person name="Heddergott C."/>
            <person name="Schindler S."/>
            <person name="Staib P."/>
            <person name="Heidel A."/>
            <person name="Felder M."/>
            <person name="Petzold A."/>
            <person name="Szafranski K."/>
            <person name="Feuermann M."/>
            <person name="Pedruzzi I."/>
            <person name="Priebe S."/>
            <person name="Groth M."/>
            <person name="Winkler R."/>
            <person name="Li W."/>
            <person name="Kniemeyer O."/>
            <person name="Schroeckh V."/>
            <person name="Hertweck C."/>
            <person name="Hube B."/>
            <person name="White T.C."/>
            <person name="Platzer M."/>
            <person name="Guthke R."/>
            <person name="Heitman J."/>
            <person name="Woestemeyer J."/>
            <person name="Zipfel P.F."/>
            <person name="Monod M."/>
            <person name="Brakhage A.A."/>
        </authorList>
    </citation>
    <scope>NUCLEOTIDE SEQUENCE [LARGE SCALE GENOMIC DNA]</scope>
    <source>
        <strain evidence="5">HKI 0517</strain>
    </source>
</reference>
<dbReference type="KEGG" id="tve:TRV_00087"/>
<dbReference type="Proteomes" id="UP000008383">
    <property type="component" value="Unassembled WGS sequence"/>
</dbReference>
<dbReference type="InterPro" id="IPR017956">
    <property type="entry name" value="AT_hook_DNA-bd_motif"/>
</dbReference>
<comment type="caution">
    <text evidence="4">The sequence shown here is derived from an EMBL/GenBank/DDBJ whole genome shotgun (WGS) entry which is preliminary data.</text>
</comment>
<keyword evidence="1" id="KW-0677">Repeat</keyword>
<dbReference type="PRINTS" id="PR00929">
    <property type="entry name" value="ATHOOK"/>
</dbReference>
<sequence>MADDAAATPARGRGRPPKAPGSASTPKAAASTAADGQPRKRGRPPKNGGPVTPKPVVLDANGQPRKRGRPPKNGIAAQSKSKTDASGASASAKKRGRPRKDASDGDGADASPPARGRPKKDADAKSNGAKGTTGTGTPGRGRGRPPANPLQKFLGSFALECAAVSDEWPDQCDSMDMSISASDLDPCGMVASFNLGIVEGTMLLALTQDELNAFHSKVEGGSGACYSIKLCHDYPPVQLLTTLNSTDSDSEEDAECDEPPAKKVKSAADEDSLRLYFKWKGRNTTDTEIHDGSRDVGTIDFLDSKAIQFKGIGSFPALGSKCEFTGTRYDKEPTTVPLPWSTFSDEAAQLANENRW</sequence>
<keyword evidence="5" id="KW-1185">Reference proteome</keyword>
<dbReference type="InterPro" id="IPR000116">
    <property type="entry name" value="HMGA"/>
</dbReference>
<feature type="region of interest" description="Disordered" evidence="3">
    <location>
        <begin position="1"/>
        <end position="151"/>
    </location>
</feature>
<feature type="compositionally biased region" description="Low complexity" evidence="3">
    <location>
        <begin position="1"/>
        <end position="11"/>
    </location>
</feature>
<evidence type="ECO:0000256" key="3">
    <source>
        <dbReference type="SAM" id="MobiDB-lite"/>
    </source>
</evidence>
<dbReference type="HOGENOM" id="CLU_054058_0_0_1"/>
<dbReference type="RefSeq" id="XP_003025760.1">
    <property type="nucleotide sequence ID" value="XM_003025714.1"/>
</dbReference>
<accession>D4CZ50</accession>
<dbReference type="SMART" id="SM00384">
    <property type="entry name" value="AT_hook"/>
    <property type="match status" value="6"/>
</dbReference>
<dbReference type="OrthoDB" id="4630416at2759"/>
<evidence type="ECO:0000313" key="5">
    <source>
        <dbReference type="Proteomes" id="UP000008383"/>
    </source>
</evidence>
<dbReference type="GO" id="GO:0006355">
    <property type="term" value="P:regulation of DNA-templated transcription"/>
    <property type="evidence" value="ECO:0007669"/>
    <property type="project" value="InterPro"/>
</dbReference>
<name>D4CZ50_TRIVH</name>
<dbReference type="GeneID" id="9581991"/>
<feature type="compositionally biased region" description="Gly residues" evidence="3">
    <location>
        <begin position="131"/>
        <end position="140"/>
    </location>
</feature>
<protein>
    <submittedName>
        <fullName evidence="4">Uncharacterized protein</fullName>
    </submittedName>
</protein>
<gene>
    <name evidence="4" type="ORF">TRV_00087</name>
</gene>
<dbReference type="GO" id="GO:0003677">
    <property type="term" value="F:DNA binding"/>
    <property type="evidence" value="ECO:0007669"/>
    <property type="project" value="UniProtKB-KW"/>
</dbReference>
<evidence type="ECO:0000256" key="1">
    <source>
        <dbReference type="ARBA" id="ARBA00022737"/>
    </source>
</evidence>
<organism evidence="4 5">
    <name type="scientific">Trichophyton verrucosum (strain HKI 0517)</name>
    <dbReference type="NCBI Taxonomy" id="663202"/>
    <lineage>
        <taxon>Eukaryota</taxon>
        <taxon>Fungi</taxon>
        <taxon>Dikarya</taxon>
        <taxon>Ascomycota</taxon>
        <taxon>Pezizomycotina</taxon>
        <taxon>Eurotiomycetes</taxon>
        <taxon>Eurotiomycetidae</taxon>
        <taxon>Onygenales</taxon>
        <taxon>Arthrodermataceae</taxon>
        <taxon>Trichophyton</taxon>
    </lineage>
</organism>
<dbReference type="EMBL" id="ACYE01000003">
    <property type="protein sequence ID" value="EFE45149.1"/>
    <property type="molecule type" value="Genomic_DNA"/>
</dbReference>
<dbReference type="GO" id="GO:0000785">
    <property type="term" value="C:chromatin"/>
    <property type="evidence" value="ECO:0007669"/>
    <property type="project" value="InterPro"/>
</dbReference>
<feature type="region of interest" description="Disordered" evidence="3">
    <location>
        <begin position="245"/>
        <end position="266"/>
    </location>
</feature>